<dbReference type="Proteomes" id="UP000769157">
    <property type="component" value="Unassembled WGS sequence"/>
</dbReference>
<gene>
    <name evidence="1" type="ORF">OGAPHI_005115</name>
</gene>
<evidence type="ECO:0000313" key="1">
    <source>
        <dbReference type="EMBL" id="KAH3663714.1"/>
    </source>
</evidence>
<dbReference type="GeneID" id="70237079"/>
<dbReference type="EMBL" id="JAEUBE010000366">
    <property type="protein sequence ID" value="KAH3663714.1"/>
    <property type="molecule type" value="Genomic_DNA"/>
</dbReference>
<evidence type="ECO:0000313" key="2">
    <source>
        <dbReference type="Proteomes" id="UP000769157"/>
    </source>
</evidence>
<name>A0A9P8P266_9ASCO</name>
<dbReference type="AlphaFoldDB" id="A0A9P8P266"/>
<organism evidence="1 2">
    <name type="scientific">Ogataea philodendri</name>
    <dbReference type="NCBI Taxonomy" id="1378263"/>
    <lineage>
        <taxon>Eukaryota</taxon>
        <taxon>Fungi</taxon>
        <taxon>Dikarya</taxon>
        <taxon>Ascomycota</taxon>
        <taxon>Saccharomycotina</taxon>
        <taxon>Pichiomycetes</taxon>
        <taxon>Pichiales</taxon>
        <taxon>Pichiaceae</taxon>
        <taxon>Ogataea</taxon>
    </lineage>
</organism>
<reference evidence="1" key="2">
    <citation type="submission" date="2021-01" db="EMBL/GenBank/DDBJ databases">
        <authorList>
            <person name="Schikora-Tamarit M.A."/>
        </authorList>
    </citation>
    <scope>NUCLEOTIDE SEQUENCE</scope>
    <source>
        <strain evidence="1">CBS6075</strain>
    </source>
</reference>
<reference evidence="1" key="1">
    <citation type="journal article" date="2021" name="Open Biol.">
        <title>Shared evolutionary footprints suggest mitochondrial oxidative damage underlies multiple complex I losses in fungi.</title>
        <authorList>
            <person name="Schikora-Tamarit M.A."/>
            <person name="Marcet-Houben M."/>
            <person name="Nosek J."/>
            <person name="Gabaldon T."/>
        </authorList>
    </citation>
    <scope>NUCLEOTIDE SEQUENCE</scope>
    <source>
        <strain evidence="1">CBS6075</strain>
    </source>
</reference>
<protein>
    <submittedName>
        <fullName evidence="1">Uncharacterized protein</fullName>
    </submittedName>
</protein>
<comment type="caution">
    <text evidence="1">The sequence shown here is derived from an EMBL/GenBank/DDBJ whole genome shotgun (WGS) entry which is preliminary data.</text>
</comment>
<proteinExistence type="predicted"/>
<sequence length="159" mass="17440">MNSSKFQADWIVLNMKRTIAATKSAAFCRLYLSESSSSWPDVYFLRRIGWSSGWMFFVAGLRGVMSTSNAMSLISRSLSGFFSGAGGIVGTMNSPGDDLVLTLKNLFGADTFVAAVSVEVVENIVDWSDFVVSLVPVLERRGKEDTVVGFLRNFDKNVL</sequence>
<dbReference type="RefSeq" id="XP_046060050.1">
    <property type="nucleotide sequence ID" value="XM_046206267.1"/>
</dbReference>
<keyword evidence="2" id="KW-1185">Reference proteome</keyword>
<accession>A0A9P8P266</accession>